<name>A0A3B0SNT7_9ZZZZ</name>
<feature type="domain" description="Pyridoxamine 5'-phosphate oxidase N-terminal" evidence="1">
    <location>
        <begin position="10"/>
        <end position="131"/>
    </location>
</feature>
<dbReference type="SUPFAM" id="SSF50475">
    <property type="entry name" value="FMN-binding split barrel"/>
    <property type="match status" value="1"/>
</dbReference>
<dbReference type="PANTHER" id="PTHR39336:SF1">
    <property type="entry name" value="PYRIDOXAMINE PHOSPHATE OXIDASE FAMILY PROTEIN (AFU_ORTHOLOGUE AFUA_6G11440)"/>
    <property type="match status" value="1"/>
</dbReference>
<evidence type="ECO:0000313" key="2">
    <source>
        <dbReference type="EMBL" id="VAW07951.1"/>
    </source>
</evidence>
<sequence>MGKTFEALNDSHMDFIRRQKVFFVATAPLSPSGSVNLSPKGYDSIRILDAHTIAWIDLGGSGIETHAHLNENGRITLMFCAFDGAASILRIYGRGEAVAMDTPGFAELKALFPAFDRARAIIKISIDKVADSCGWGVPFFDFKGEREQLHRHLEHRPIDEWKERRYQANAVSIDGLPGLVRGDEAGST</sequence>
<protein>
    <recommendedName>
        <fullName evidence="1">Pyridoxamine 5'-phosphate oxidase N-terminal domain-containing protein</fullName>
    </recommendedName>
</protein>
<organism evidence="2">
    <name type="scientific">hydrothermal vent metagenome</name>
    <dbReference type="NCBI Taxonomy" id="652676"/>
    <lineage>
        <taxon>unclassified sequences</taxon>
        <taxon>metagenomes</taxon>
        <taxon>ecological metagenomes</taxon>
    </lineage>
</organism>
<dbReference type="Gene3D" id="2.30.110.10">
    <property type="entry name" value="Electron Transport, Fmn-binding Protein, Chain A"/>
    <property type="match status" value="1"/>
</dbReference>
<accession>A0A3B0SNT7</accession>
<dbReference type="EMBL" id="UOEH01000623">
    <property type="protein sequence ID" value="VAW07951.1"/>
    <property type="molecule type" value="Genomic_DNA"/>
</dbReference>
<dbReference type="InterPro" id="IPR012349">
    <property type="entry name" value="Split_barrel_FMN-bd"/>
</dbReference>
<dbReference type="Pfam" id="PF01243">
    <property type="entry name" value="PNPOx_N"/>
    <property type="match status" value="1"/>
</dbReference>
<proteinExistence type="predicted"/>
<dbReference type="AlphaFoldDB" id="A0A3B0SNT7"/>
<evidence type="ECO:0000259" key="1">
    <source>
        <dbReference type="Pfam" id="PF01243"/>
    </source>
</evidence>
<dbReference type="InterPro" id="IPR011576">
    <property type="entry name" value="Pyridox_Oxase_N"/>
</dbReference>
<dbReference type="PANTHER" id="PTHR39336">
    <property type="entry name" value="PYRIDOXAMINE PHOSPHATE OXIDASE FAMILY PROTEIN (AFU_ORTHOLOGUE AFUA_6G11440)"/>
    <property type="match status" value="1"/>
</dbReference>
<reference evidence="2" key="1">
    <citation type="submission" date="2018-06" db="EMBL/GenBank/DDBJ databases">
        <authorList>
            <person name="Zhirakovskaya E."/>
        </authorList>
    </citation>
    <scope>NUCLEOTIDE SEQUENCE</scope>
</reference>
<gene>
    <name evidence="2" type="ORF">MNBD_ALPHA05-460</name>
</gene>